<dbReference type="Gene3D" id="1.10.357.10">
    <property type="entry name" value="Tetracycline Repressor, domain 2"/>
    <property type="match status" value="1"/>
</dbReference>
<gene>
    <name evidence="4" type="ORF">CMC5_036260</name>
</gene>
<evidence type="ECO:0000256" key="1">
    <source>
        <dbReference type="ARBA" id="ARBA00023125"/>
    </source>
</evidence>
<dbReference type="InterPro" id="IPR039532">
    <property type="entry name" value="TetR_C_Firmicutes"/>
</dbReference>
<dbReference type="InterPro" id="IPR001647">
    <property type="entry name" value="HTH_TetR"/>
</dbReference>
<dbReference type="PROSITE" id="PS50977">
    <property type="entry name" value="HTH_TETR_2"/>
    <property type="match status" value="1"/>
</dbReference>
<dbReference type="Pfam" id="PF14278">
    <property type="entry name" value="TetR_C_8"/>
    <property type="match status" value="1"/>
</dbReference>
<keyword evidence="5" id="KW-1185">Reference proteome</keyword>
<dbReference type="PANTHER" id="PTHR43479:SF7">
    <property type="entry name" value="TETR-FAMILY TRANSCRIPTIONAL REGULATOR"/>
    <property type="match status" value="1"/>
</dbReference>
<evidence type="ECO:0000259" key="3">
    <source>
        <dbReference type="PROSITE" id="PS50977"/>
    </source>
</evidence>
<dbReference type="InterPro" id="IPR050624">
    <property type="entry name" value="HTH-type_Tx_Regulator"/>
</dbReference>
<dbReference type="Pfam" id="PF00440">
    <property type="entry name" value="TetR_N"/>
    <property type="match status" value="1"/>
</dbReference>
<reference evidence="4 5" key="1">
    <citation type="submission" date="2015-07" db="EMBL/GenBank/DDBJ databases">
        <title>Genome analysis of myxobacterium Chondromyces crocatus Cm c5 reveals a high potential for natural compound synthesis and the genetic basis for the loss of fruiting body formation.</title>
        <authorList>
            <person name="Zaburannyi N."/>
            <person name="Bunk B."/>
            <person name="Maier J."/>
            <person name="Overmann J."/>
            <person name="Mueller R."/>
        </authorList>
    </citation>
    <scope>NUCLEOTIDE SEQUENCE [LARGE SCALE GENOMIC DNA]</scope>
    <source>
        <strain evidence="4 5">Cm c5</strain>
    </source>
</reference>
<accession>A0A0K1EF50</accession>
<dbReference type="GO" id="GO:0003677">
    <property type="term" value="F:DNA binding"/>
    <property type="evidence" value="ECO:0007669"/>
    <property type="project" value="UniProtKB-UniRule"/>
</dbReference>
<name>A0A0K1EF50_CHOCO</name>
<protein>
    <recommendedName>
        <fullName evidence="3">HTH tetR-type domain-containing protein</fullName>
    </recommendedName>
</protein>
<dbReference type="Proteomes" id="UP000067626">
    <property type="component" value="Chromosome"/>
</dbReference>
<organism evidence="4 5">
    <name type="scientific">Chondromyces crocatus</name>
    <dbReference type="NCBI Taxonomy" id="52"/>
    <lineage>
        <taxon>Bacteria</taxon>
        <taxon>Pseudomonadati</taxon>
        <taxon>Myxococcota</taxon>
        <taxon>Polyangia</taxon>
        <taxon>Polyangiales</taxon>
        <taxon>Polyangiaceae</taxon>
        <taxon>Chondromyces</taxon>
    </lineage>
</organism>
<dbReference type="STRING" id="52.CMC5_036260"/>
<keyword evidence="1 2" id="KW-0238">DNA-binding</keyword>
<evidence type="ECO:0000313" key="5">
    <source>
        <dbReference type="Proteomes" id="UP000067626"/>
    </source>
</evidence>
<dbReference type="EMBL" id="CP012159">
    <property type="protein sequence ID" value="AKT39479.1"/>
    <property type="molecule type" value="Genomic_DNA"/>
</dbReference>
<feature type="DNA-binding region" description="H-T-H motif" evidence="2">
    <location>
        <begin position="74"/>
        <end position="93"/>
    </location>
</feature>
<proteinExistence type="predicted"/>
<dbReference type="AlphaFoldDB" id="A0A0K1EF50"/>
<dbReference type="OrthoDB" id="9798857at2"/>
<evidence type="ECO:0000313" key="4">
    <source>
        <dbReference type="EMBL" id="AKT39479.1"/>
    </source>
</evidence>
<evidence type="ECO:0000256" key="2">
    <source>
        <dbReference type="PROSITE-ProRule" id="PRU00335"/>
    </source>
</evidence>
<dbReference type="SUPFAM" id="SSF46689">
    <property type="entry name" value="Homeodomain-like"/>
    <property type="match status" value="1"/>
</dbReference>
<feature type="domain" description="HTH tetR-type" evidence="3">
    <location>
        <begin position="51"/>
        <end position="111"/>
    </location>
</feature>
<dbReference type="PANTHER" id="PTHR43479">
    <property type="entry name" value="ACREF/ENVCD OPERON REPRESSOR-RELATED"/>
    <property type="match status" value="1"/>
</dbReference>
<sequence>MGLPCCSARVASIRVPTMRRRAIDSKGGRVAFATDGGRLSSKGDRLDPRSRRTRGLLRDALLSLLREKRFDSITVHDISERAEVNRVTFYLHYRSKDDLLTQTMNDALDELGERHKASCSPSAAQAVTTPEALAEETQRIFALWFKHAAEHVELYRLVLDVGGTNPCALQVRRHLEQLLTTRREEGVASDRSDVPAGLQSRFLAAAFFGVIGWWIEVGMSPPAEQMAVWLWKLLVPPPPEVDVPVPRSMRKGAAGWR</sequence>
<dbReference type="InterPro" id="IPR009057">
    <property type="entry name" value="Homeodomain-like_sf"/>
</dbReference>
<dbReference type="KEGG" id="ccro:CMC5_036260"/>